<gene>
    <name evidence="3" type="ORF">A2U01_0016503</name>
</gene>
<feature type="transmembrane region" description="Helical" evidence="1">
    <location>
        <begin position="51"/>
        <end position="73"/>
    </location>
</feature>
<organism evidence="3 4">
    <name type="scientific">Trifolium medium</name>
    <dbReference type="NCBI Taxonomy" id="97028"/>
    <lineage>
        <taxon>Eukaryota</taxon>
        <taxon>Viridiplantae</taxon>
        <taxon>Streptophyta</taxon>
        <taxon>Embryophyta</taxon>
        <taxon>Tracheophyta</taxon>
        <taxon>Spermatophyta</taxon>
        <taxon>Magnoliopsida</taxon>
        <taxon>eudicotyledons</taxon>
        <taxon>Gunneridae</taxon>
        <taxon>Pentapetalae</taxon>
        <taxon>rosids</taxon>
        <taxon>fabids</taxon>
        <taxon>Fabales</taxon>
        <taxon>Fabaceae</taxon>
        <taxon>Papilionoideae</taxon>
        <taxon>50 kb inversion clade</taxon>
        <taxon>NPAAA clade</taxon>
        <taxon>Hologalegina</taxon>
        <taxon>IRL clade</taxon>
        <taxon>Trifolieae</taxon>
        <taxon>Trifolium</taxon>
    </lineage>
</organism>
<accession>A0A392NAM8</accession>
<keyword evidence="2" id="KW-0732">Signal</keyword>
<evidence type="ECO:0000256" key="2">
    <source>
        <dbReference type="SAM" id="SignalP"/>
    </source>
</evidence>
<protein>
    <submittedName>
        <fullName evidence="3">Uncharacterized protein</fullName>
    </submittedName>
</protein>
<keyword evidence="1" id="KW-0812">Transmembrane</keyword>
<feature type="transmembrane region" description="Helical" evidence="1">
    <location>
        <begin position="200"/>
        <end position="218"/>
    </location>
</feature>
<comment type="caution">
    <text evidence="3">The sequence shown here is derived from an EMBL/GenBank/DDBJ whole genome shotgun (WGS) entry which is preliminary data.</text>
</comment>
<keyword evidence="1" id="KW-1133">Transmembrane helix</keyword>
<feature type="chain" id="PRO_5017350610" evidence="2">
    <location>
        <begin position="21"/>
        <end position="219"/>
    </location>
</feature>
<evidence type="ECO:0000313" key="3">
    <source>
        <dbReference type="EMBL" id="MCH95524.1"/>
    </source>
</evidence>
<feature type="signal peptide" evidence="2">
    <location>
        <begin position="1"/>
        <end position="20"/>
    </location>
</feature>
<evidence type="ECO:0000313" key="4">
    <source>
        <dbReference type="Proteomes" id="UP000265520"/>
    </source>
</evidence>
<sequence length="219" mass="23964">MLMALAYSCCVVCLSPLGFGVPSLDGSRVGWLPVSSRFGCASCDGGYEWSLSWVLLSFDVVVFFVLDCFYPFLRRRFSPWGSFPLGGFTPSGVPSGGIVFPFVKVAATPFYSISVEFSLFDQFFDCFLQLDAIFGVMSHAHMVFAKIVFVCPGVFSQFFGGPNSGVSELRVEAFLKYFLSRGVQRGVFGVSASRNPASSFFPGSFVFPWLGFSLLGLFP</sequence>
<dbReference type="AlphaFoldDB" id="A0A392NAM8"/>
<dbReference type="EMBL" id="LXQA010030031">
    <property type="protein sequence ID" value="MCH95524.1"/>
    <property type="molecule type" value="Genomic_DNA"/>
</dbReference>
<name>A0A392NAM8_9FABA</name>
<reference evidence="3 4" key="1">
    <citation type="journal article" date="2018" name="Front. Plant Sci.">
        <title>Red Clover (Trifolium pratense) and Zigzag Clover (T. medium) - A Picture of Genomic Similarities and Differences.</title>
        <authorList>
            <person name="Dluhosova J."/>
            <person name="Istvanek J."/>
            <person name="Nedelnik J."/>
            <person name="Repkova J."/>
        </authorList>
    </citation>
    <scope>NUCLEOTIDE SEQUENCE [LARGE SCALE GENOMIC DNA]</scope>
    <source>
        <strain evidence="4">cv. 10/8</strain>
        <tissue evidence="3">Leaf</tissue>
    </source>
</reference>
<proteinExistence type="predicted"/>
<keyword evidence="4" id="KW-1185">Reference proteome</keyword>
<evidence type="ECO:0000256" key="1">
    <source>
        <dbReference type="SAM" id="Phobius"/>
    </source>
</evidence>
<dbReference type="Proteomes" id="UP000265520">
    <property type="component" value="Unassembled WGS sequence"/>
</dbReference>
<keyword evidence="1" id="KW-0472">Membrane</keyword>